<feature type="compositionally biased region" description="Polar residues" evidence="9">
    <location>
        <begin position="474"/>
        <end position="487"/>
    </location>
</feature>
<dbReference type="Proteomes" id="UP000501690">
    <property type="component" value="Linkage Group LG1"/>
</dbReference>
<evidence type="ECO:0000313" key="11">
    <source>
        <dbReference type="Proteomes" id="UP000501690"/>
    </source>
</evidence>
<accession>A0A4D6KQ87</accession>
<dbReference type="AlphaFoldDB" id="A0A4D6KQ87"/>
<comment type="subcellular location">
    <subcellularLocation>
        <location evidence="1">Secreted</location>
        <location evidence="1">Cell wall</location>
    </subcellularLocation>
</comment>
<evidence type="ECO:0000313" key="10">
    <source>
        <dbReference type="EMBL" id="QCD78830.1"/>
    </source>
</evidence>
<evidence type="ECO:0000256" key="6">
    <source>
        <dbReference type="ARBA" id="ARBA00023295"/>
    </source>
</evidence>
<evidence type="ECO:0000256" key="8">
    <source>
        <dbReference type="RuleBase" id="RU361169"/>
    </source>
</evidence>
<dbReference type="InterPro" id="IPR011050">
    <property type="entry name" value="Pectin_lyase_fold/virulence"/>
</dbReference>
<feature type="region of interest" description="Disordered" evidence="9">
    <location>
        <begin position="474"/>
        <end position="508"/>
    </location>
</feature>
<dbReference type="InterPro" id="IPR000743">
    <property type="entry name" value="Glyco_hydro_28"/>
</dbReference>
<evidence type="ECO:0000256" key="5">
    <source>
        <dbReference type="ARBA" id="ARBA00022801"/>
    </source>
</evidence>
<keyword evidence="5 8" id="KW-0378">Hydrolase</keyword>
<name>A0A4D6KQ87_VIGUN</name>
<keyword evidence="4" id="KW-0964">Secreted</keyword>
<sequence length="546" mass="61301">MLGLQEKVELWSEAVLEVKAKEAIYKLLAESKCVDIILYCQYHNHASYIKGTLLRFYASPDPPATSSAHVYRVHDHSQTQVDRGVPQDVLLPHLSATTDRTRAGNHATKFPIRITFVMSQDYQTLQLIIEEGNLLDPSYKPQPAHSHRQHSPTRATTQEFLMFIRHPEQQLKRCYSEPQLKRCYSEPQLKEYHVLNPYPEPQLKGYVSSVTIHYYPNSEKVKVSGPTVIAPEDSPNTNGIHVTKTQNIQISDSVIRTGDDRISVVHGSKNVEATNITRGSGHGLLQGDLLPYLSATTDRARAGKHATDPTPQRQTTKLVSQQLRRAISLDPSVLATTSTLTPATLANPSHNSRVPSVHPPSRATTQEMLFRATTQGIPPSPAPPASSPAHVYRVHDHRQIQADRPHRLHLHHHLLTCIAYTIIAKYKQIGKHKEKRSHDHPLSAAKPHQLHLHHHLLTCIAYTIIAKYKQIGTTTGTRNDQSTNNFKISLDSKPPSTNEDSTHESTRGIAKMISQLQKRIATEEKRRAEKTLTKIPFKAAREDAGR</sequence>
<dbReference type="Pfam" id="PF00295">
    <property type="entry name" value="Glyco_hydro_28"/>
    <property type="match status" value="1"/>
</dbReference>
<dbReference type="InterPro" id="IPR012334">
    <property type="entry name" value="Pectin_lyas_fold"/>
</dbReference>
<proteinExistence type="inferred from homology"/>
<feature type="compositionally biased region" description="Basic and acidic residues" evidence="9">
    <location>
        <begin position="523"/>
        <end position="532"/>
    </location>
</feature>
<keyword evidence="6 8" id="KW-0326">Glycosidase</keyword>
<dbReference type="SUPFAM" id="SSF51126">
    <property type="entry name" value="Pectin lyase-like"/>
    <property type="match status" value="1"/>
</dbReference>
<keyword evidence="7" id="KW-0961">Cell wall biogenesis/degradation</keyword>
<protein>
    <submittedName>
        <fullName evidence="10">Polygalacturonase</fullName>
    </submittedName>
</protein>
<dbReference type="Gene3D" id="2.160.20.10">
    <property type="entry name" value="Single-stranded right-handed beta-helix, Pectin lyase-like"/>
    <property type="match status" value="1"/>
</dbReference>
<feature type="region of interest" description="Disordered" evidence="9">
    <location>
        <begin position="523"/>
        <end position="546"/>
    </location>
</feature>
<evidence type="ECO:0000256" key="3">
    <source>
        <dbReference type="ARBA" id="ARBA00022512"/>
    </source>
</evidence>
<evidence type="ECO:0000256" key="1">
    <source>
        <dbReference type="ARBA" id="ARBA00004191"/>
    </source>
</evidence>
<evidence type="ECO:0000256" key="2">
    <source>
        <dbReference type="ARBA" id="ARBA00008834"/>
    </source>
</evidence>
<keyword evidence="3" id="KW-0134">Cell wall</keyword>
<comment type="similarity">
    <text evidence="2 8">Belongs to the glycosyl hydrolase 28 family.</text>
</comment>
<dbReference type="GO" id="GO:0071555">
    <property type="term" value="P:cell wall organization"/>
    <property type="evidence" value="ECO:0007669"/>
    <property type="project" value="UniProtKB-KW"/>
</dbReference>
<evidence type="ECO:0000256" key="4">
    <source>
        <dbReference type="ARBA" id="ARBA00022525"/>
    </source>
</evidence>
<dbReference type="PANTHER" id="PTHR31375">
    <property type="match status" value="1"/>
</dbReference>
<dbReference type="EMBL" id="CP039345">
    <property type="protein sequence ID" value="QCD78830.1"/>
    <property type="molecule type" value="Genomic_DNA"/>
</dbReference>
<gene>
    <name evidence="10" type="ORF">DEO72_LG1g2466</name>
</gene>
<dbReference type="GO" id="GO:0004650">
    <property type="term" value="F:polygalacturonase activity"/>
    <property type="evidence" value="ECO:0007669"/>
    <property type="project" value="InterPro"/>
</dbReference>
<organism evidence="10 11">
    <name type="scientific">Vigna unguiculata</name>
    <name type="common">Cowpea</name>
    <dbReference type="NCBI Taxonomy" id="3917"/>
    <lineage>
        <taxon>Eukaryota</taxon>
        <taxon>Viridiplantae</taxon>
        <taxon>Streptophyta</taxon>
        <taxon>Embryophyta</taxon>
        <taxon>Tracheophyta</taxon>
        <taxon>Spermatophyta</taxon>
        <taxon>Magnoliopsida</taxon>
        <taxon>eudicotyledons</taxon>
        <taxon>Gunneridae</taxon>
        <taxon>Pentapetalae</taxon>
        <taxon>rosids</taxon>
        <taxon>fabids</taxon>
        <taxon>Fabales</taxon>
        <taxon>Fabaceae</taxon>
        <taxon>Papilionoideae</taxon>
        <taxon>50 kb inversion clade</taxon>
        <taxon>NPAAA clade</taxon>
        <taxon>indigoferoid/millettioid clade</taxon>
        <taxon>Phaseoleae</taxon>
        <taxon>Vigna</taxon>
    </lineage>
</organism>
<evidence type="ECO:0000256" key="7">
    <source>
        <dbReference type="ARBA" id="ARBA00023316"/>
    </source>
</evidence>
<reference evidence="10 11" key="1">
    <citation type="submission" date="2019-04" db="EMBL/GenBank/DDBJ databases">
        <title>An improved genome assembly and genetic linkage map for asparagus bean, Vigna unguiculata ssp. sesquipedialis.</title>
        <authorList>
            <person name="Xia Q."/>
            <person name="Zhang R."/>
            <person name="Dong Y."/>
        </authorList>
    </citation>
    <scope>NUCLEOTIDE SEQUENCE [LARGE SCALE GENOMIC DNA]</scope>
    <source>
        <tissue evidence="10">Leaf</tissue>
    </source>
</reference>
<dbReference type="GO" id="GO:0005975">
    <property type="term" value="P:carbohydrate metabolic process"/>
    <property type="evidence" value="ECO:0007669"/>
    <property type="project" value="InterPro"/>
</dbReference>
<keyword evidence="11" id="KW-1185">Reference proteome</keyword>
<evidence type="ECO:0000256" key="9">
    <source>
        <dbReference type="SAM" id="MobiDB-lite"/>
    </source>
</evidence>